<dbReference type="EMBL" id="LSYV01000043">
    <property type="protein sequence ID" value="KXZ46594.1"/>
    <property type="molecule type" value="Genomic_DNA"/>
</dbReference>
<keyword evidence="3" id="KW-1185">Reference proteome</keyword>
<feature type="region of interest" description="Disordered" evidence="1">
    <location>
        <begin position="120"/>
        <end position="197"/>
    </location>
</feature>
<evidence type="ECO:0000313" key="3">
    <source>
        <dbReference type="Proteomes" id="UP000075714"/>
    </source>
</evidence>
<comment type="caution">
    <text evidence="2">The sequence shown here is derived from an EMBL/GenBank/DDBJ whole genome shotgun (WGS) entry which is preliminary data.</text>
</comment>
<proteinExistence type="predicted"/>
<protein>
    <submittedName>
        <fullName evidence="2">Uncharacterized protein</fullName>
    </submittedName>
</protein>
<evidence type="ECO:0000313" key="2">
    <source>
        <dbReference type="EMBL" id="KXZ46594.1"/>
    </source>
</evidence>
<organism evidence="2 3">
    <name type="scientific">Gonium pectorale</name>
    <name type="common">Green alga</name>
    <dbReference type="NCBI Taxonomy" id="33097"/>
    <lineage>
        <taxon>Eukaryota</taxon>
        <taxon>Viridiplantae</taxon>
        <taxon>Chlorophyta</taxon>
        <taxon>core chlorophytes</taxon>
        <taxon>Chlorophyceae</taxon>
        <taxon>CS clade</taxon>
        <taxon>Chlamydomonadales</taxon>
        <taxon>Volvocaceae</taxon>
        <taxon>Gonium</taxon>
    </lineage>
</organism>
<feature type="compositionally biased region" description="Acidic residues" evidence="1">
    <location>
        <begin position="174"/>
        <end position="197"/>
    </location>
</feature>
<dbReference type="OrthoDB" id="543460at2759"/>
<sequence>MSRWSVSALLDATRGWSPTMFAAVSNDWRLDKVARLLEARGPSFTVRCCGEWEPEYLQVLLPELDPGIVRRVLGALYFETDDKYLSPWDCRCILEAFRPRACTRLLRHFDAKEVARVMQAGPADDDDDEEGDEEAGIAGRGARNNDEDGEDEEDEDEEGDEDEEDSLDGFIVYGDEEEEEGEVGEEEEYSSEDDDDD</sequence>
<accession>A0A150G9S5</accession>
<feature type="compositionally biased region" description="Acidic residues" evidence="1">
    <location>
        <begin position="123"/>
        <end position="135"/>
    </location>
</feature>
<gene>
    <name evidence="2" type="ORF">GPECTOR_42g805</name>
</gene>
<reference evidence="3" key="1">
    <citation type="journal article" date="2016" name="Nat. Commun.">
        <title>The Gonium pectorale genome demonstrates co-option of cell cycle regulation during the evolution of multicellularity.</title>
        <authorList>
            <person name="Hanschen E.R."/>
            <person name="Marriage T.N."/>
            <person name="Ferris P.J."/>
            <person name="Hamaji T."/>
            <person name="Toyoda A."/>
            <person name="Fujiyama A."/>
            <person name="Neme R."/>
            <person name="Noguchi H."/>
            <person name="Minakuchi Y."/>
            <person name="Suzuki M."/>
            <person name="Kawai-Toyooka H."/>
            <person name="Smith D.R."/>
            <person name="Sparks H."/>
            <person name="Anderson J."/>
            <person name="Bakaric R."/>
            <person name="Luria V."/>
            <person name="Karger A."/>
            <person name="Kirschner M.W."/>
            <person name="Durand P.M."/>
            <person name="Michod R.E."/>
            <person name="Nozaki H."/>
            <person name="Olson B.J."/>
        </authorList>
    </citation>
    <scope>NUCLEOTIDE SEQUENCE [LARGE SCALE GENOMIC DNA]</scope>
    <source>
        <strain evidence="3">NIES-2863</strain>
    </source>
</reference>
<name>A0A150G9S5_GONPE</name>
<dbReference type="Proteomes" id="UP000075714">
    <property type="component" value="Unassembled WGS sequence"/>
</dbReference>
<feature type="compositionally biased region" description="Acidic residues" evidence="1">
    <location>
        <begin position="147"/>
        <end position="167"/>
    </location>
</feature>
<dbReference type="AlphaFoldDB" id="A0A150G9S5"/>
<evidence type="ECO:0000256" key="1">
    <source>
        <dbReference type="SAM" id="MobiDB-lite"/>
    </source>
</evidence>